<dbReference type="PANTHER" id="PTHR32444">
    <property type="entry name" value="BULB-TYPE LECTIN DOMAIN-CONTAINING PROTEIN"/>
    <property type="match status" value="1"/>
</dbReference>
<evidence type="ECO:0000256" key="19">
    <source>
        <dbReference type="ARBA" id="ARBA00047899"/>
    </source>
</evidence>
<dbReference type="InterPro" id="IPR036426">
    <property type="entry name" value="Bulb-type_lectin_dom_sf"/>
</dbReference>
<dbReference type="AlphaFoldDB" id="A0AAQ3QA97"/>
<evidence type="ECO:0000256" key="3">
    <source>
        <dbReference type="ARBA" id="ARBA00012513"/>
    </source>
</evidence>
<keyword evidence="10" id="KW-0430">Lectin</keyword>
<accession>A0AAQ3QA97</accession>
<dbReference type="PROSITE" id="PS50927">
    <property type="entry name" value="BULB_LECTIN"/>
    <property type="match status" value="1"/>
</dbReference>
<sequence>MERLPLQIAIISLVLSFSHLLLCASDDRITPGASISSNGTLVSNGGAFALGFFLSGNSNSDLYLGVWYNNIPQKTVVWVANREKPITDSSAVLRISEDGNLIVMDSKGGIYWSSNLTGLGTPGNNTVAVLLNTGNLVLREDINILWQSFDHPTDTFLPGMKIQYIYSNHSTTQFTSWKDANDPSPGNFSIGIDANTVLQLLTWTGSKKYWRSQVWSGILFSGIRGPNSNSVIYITYLANEGGISTIFGVSDPSYYIRYTLNYSGQVQVSSWDYSSKSWQYYASAPINCERYGWCGQFAYCDATASVSTCKCLEGFEPKVDSDWSAGNFSGGCIRKKALQCGNGDGFLRVQGMKLPDHFVFLRNKNISECRSECMGNCSCIAYSYSDLTMLNSTGNGTISRCLVWLEELIDTELLRSGGEDLYLRLMDLNLGMFLSFLLPQCKIVSSYSSHMNQVEQVHSGYCRS</sequence>
<dbReference type="PROSITE" id="PS50948">
    <property type="entry name" value="PAN"/>
    <property type="match status" value="1"/>
</dbReference>
<evidence type="ECO:0000256" key="1">
    <source>
        <dbReference type="ARBA" id="ARBA00003061"/>
    </source>
</evidence>
<dbReference type="GO" id="GO:0030246">
    <property type="term" value="F:carbohydrate binding"/>
    <property type="evidence" value="ECO:0007669"/>
    <property type="project" value="UniProtKB-KW"/>
</dbReference>
<dbReference type="Proteomes" id="UP001327560">
    <property type="component" value="Chromosome 4"/>
</dbReference>
<name>A0AAQ3QA97_9LILI</name>
<evidence type="ECO:0000256" key="14">
    <source>
        <dbReference type="ARBA" id="ARBA00022989"/>
    </source>
</evidence>
<evidence type="ECO:0000256" key="17">
    <source>
        <dbReference type="ARBA" id="ARBA00023170"/>
    </source>
</evidence>
<dbReference type="SUPFAM" id="SSF51110">
    <property type="entry name" value="alpha-D-mannose-specific plant lectins"/>
    <property type="match status" value="1"/>
</dbReference>
<keyword evidence="12" id="KW-0418">Kinase</keyword>
<evidence type="ECO:0000313" key="24">
    <source>
        <dbReference type="EMBL" id="WOL03449.1"/>
    </source>
</evidence>
<dbReference type="Pfam" id="PF01453">
    <property type="entry name" value="B_lectin"/>
    <property type="match status" value="1"/>
</dbReference>
<evidence type="ECO:0000256" key="12">
    <source>
        <dbReference type="ARBA" id="ARBA00022777"/>
    </source>
</evidence>
<evidence type="ECO:0000256" key="2">
    <source>
        <dbReference type="ARBA" id="ARBA00004251"/>
    </source>
</evidence>
<dbReference type="Pfam" id="PF00954">
    <property type="entry name" value="S_locus_glycop"/>
    <property type="match status" value="1"/>
</dbReference>
<feature type="domain" description="Apple" evidence="23">
    <location>
        <begin position="340"/>
        <end position="426"/>
    </location>
</feature>
<dbReference type="InterPro" id="IPR000858">
    <property type="entry name" value="S_locus_glycoprot_dom"/>
</dbReference>
<dbReference type="GO" id="GO:0005524">
    <property type="term" value="F:ATP binding"/>
    <property type="evidence" value="ECO:0007669"/>
    <property type="project" value="UniProtKB-KW"/>
</dbReference>
<dbReference type="PIRSF" id="PIRSF002686">
    <property type="entry name" value="SLG"/>
    <property type="match status" value="1"/>
</dbReference>
<reference evidence="24 25" key="1">
    <citation type="submission" date="2023-10" db="EMBL/GenBank/DDBJ databases">
        <title>Chromosome-scale genome assembly provides insights into flower coloration mechanisms of Canna indica.</title>
        <authorList>
            <person name="Li C."/>
        </authorList>
    </citation>
    <scope>NUCLEOTIDE SEQUENCE [LARGE SCALE GENOMIC DNA]</scope>
    <source>
        <tissue evidence="24">Flower</tissue>
    </source>
</reference>
<evidence type="ECO:0000256" key="5">
    <source>
        <dbReference type="ARBA" id="ARBA00022527"/>
    </source>
</evidence>
<comment type="function">
    <text evidence="1">Involved in sporophytic self-incompatibility system (the inability of flowering plants to achieve self-fertilization).</text>
</comment>
<keyword evidence="25" id="KW-1185">Reference proteome</keyword>
<feature type="domain" description="Bulb-type lectin" evidence="22">
    <location>
        <begin position="26"/>
        <end position="151"/>
    </location>
</feature>
<evidence type="ECO:0000259" key="22">
    <source>
        <dbReference type="PROSITE" id="PS50927"/>
    </source>
</evidence>
<keyword evidence="7" id="KW-0808">Transferase</keyword>
<dbReference type="InterPro" id="IPR003609">
    <property type="entry name" value="Pan_app"/>
</dbReference>
<evidence type="ECO:0000313" key="25">
    <source>
        <dbReference type="Proteomes" id="UP001327560"/>
    </source>
</evidence>
<dbReference type="CDD" id="cd00028">
    <property type="entry name" value="B_lectin"/>
    <property type="match status" value="1"/>
</dbReference>
<dbReference type="Gene3D" id="2.90.10.10">
    <property type="entry name" value="Bulb-type lectin domain"/>
    <property type="match status" value="1"/>
</dbReference>
<keyword evidence="5" id="KW-0723">Serine/threonine-protein kinase</keyword>
<organism evidence="24 25">
    <name type="scientific">Canna indica</name>
    <name type="common">Indian-shot</name>
    <dbReference type="NCBI Taxonomy" id="4628"/>
    <lineage>
        <taxon>Eukaryota</taxon>
        <taxon>Viridiplantae</taxon>
        <taxon>Streptophyta</taxon>
        <taxon>Embryophyta</taxon>
        <taxon>Tracheophyta</taxon>
        <taxon>Spermatophyta</taxon>
        <taxon>Magnoliopsida</taxon>
        <taxon>Liliopsida</taxon>
        <taxon>Zingiberales</taxon>
        <taxon>Cannaceae</taxon>
        <taxon>Canna</taxon>
    </lineage>
</organism>
<evidence type="ECO:0000256" key="9">
    <source>
        <dbReference type="ARBA" id="ARBA00022729"/>
    </source>
</evidence>
<keyword evidence="6" id="KW-0597">Phosphoprotein</keyword>
<dbReference type="PANTHER" id="PTHR32444:SF118">
    <property type="entry name" value="OS09G0551150 PROTEIN"/>
    <property type="match status" value="1"/>
</dbReference>
<dbReference type="GO" id="GO:0004674">
    <property type="term" value="F:protein serine/threonine kinase activity"/>
    <property type="evidence" value="ECO:0007669"/>
    <property type="project" value="UniProtKB-KW"/>
</dbReference>
<keyword evidence="11" id="KW-0547">Nucleotide-binding</keyword>
<keyword evidence="17" id="KW-0675">Receptor</keyword>
<evidence type="ECO:0000256" key="8">
    <source>
        <dbReference type="ARBA" id="ARBA00022692"/>
    </source>
</evidence>
<keyword evidence="14" id="KW-1133">Transmembrane helix</keyword>
<evidence type="ECO:0000259" key="23">
    <source>
        <dbReference type="PROSITE" id="PS50948"/>
    </source>
</evidence>
<evidence type="ECO:0000256" key="4">
    <source>
        <dbReference type="ARBA" id="ARBA00022475"/>
    </source>
</evidence>
<dbReference type="SMART" id="SM00108">
    <property type="entry name" value="B_lectin"/>
    <property type="match status" value="1"/>
</dbReference>
<evidence type="ECO:0000256" key="10">
    <source>
        <dbReference type="ARBA" id="ARBA00022734"/>
    </source>
</evidence>
<evidence type="ECO:0000256" key="7">
    <source>
        <dbReference type="ARBA" id="ARBA00022679"/>
    </source>
</evidence>
<feature type="chain" id="PRO_5042931075" description="non-specific serine/threonine protein kinase" evidence="21">
    <location>
        <begin position="24"/>
        <end position="464"/>
    </location>
</feature>
<evidence type="ECO:0000256" key="6">
    <source>
        <dbReference type="ARBA" id="ARBA00022553"/>
    </source>
</evidence>
<dbReference type="Pfam" id="PF08276">
    <property type="entry name" value="PAN_2"/>
    <property type="match status" value="1"/>
</dbReference>
<evidence type="ECO:0000256" key="11">
    <source>
        <dbReference type="ARBA" id="ARBA00022741"/>
    </source>
</evidence>
<dbReference type="SMART" id="SM00473">
    <property type="entry name" value="PAN_AP"/>
    <property type="match status" value="1"/>
</dbReference>
<dbReference type="InterPro" id="IPR035446">
    <property type="entry name" value="SLSG/EP1"/>
</dbReference>
<evidence type="ECO:0000256" key="18">
    <source>
        <dbReference type="ARBA" id="ARBA00023180"/>
    </source>
</evidence>
<dbReference type="GO" id="GO:0051707">
    <property type="term" value="P:response to other organism"/>
    <property type="evidence" value="ECO:0007669"/>
    <property type="project" value="UniProtKB-ARBA"/>
</dbReference>
<comment type="subcellular location">
    <subcellularLocation>
        <location evidence="2">Cell membrane</location>
        <topology evidence="2">Single-pass type I membrane protein</topology>
    </subcellularLocation>
</comment>
<keyword evidence="15" id="KW-0472">Membrane</keyword>
<feature type="signal peptide" evidence="21">
    <location>
        <begin position="1"/>
        <end position="23"/>
    </location>
</feature>
<evidence type="ECO:0000256" key="13">
    <source>
        <dbReference type="ARBA" id="ARBA00022840"/>
    </source>
</evidence>
<dbReference type="InterPro" id="IPR001480">
    <property type="entry name" value="Bulb-type_lectin_dom"/>
</dbReference>
<comment type="catalytic activity">
    <reaction evidence="19">
        <text>L-threonyl-[protein] + ATP = O-phospho-L-threonyl-[protein] + ADP + H(+)</text>
        <dbReference type="Rhea" id="RHEA:46608"/>
        <dbReference type="Rhea" id="RHEA-COMP:11060"/>
        <dbReference type="Rhea" id="RHEA-COMP:11605"/>
        <dbReference type="ChEBI" id="CHEBI:15378"/>
        <dbReference type="ChEBI" id="CHEBI:30013"/>
        <dbReference type="ChEBI" id="CHEBI:30616"/>
        <dbReference type="ChEBI" id="CHEBI:61977"/>
        <dbReference type="ChEBI" id="CHEBI:456216"/>
        <dbReference type="EC" id="2.7.11.1"/>
    </reaction>
</comment>
<evidence type="ECO:0000256" key="15">
    <source>
        <dbReference type="ARBA" id="ARBA00023136"/>
    </source>
</evidence>
<keyword evidence="13" id="KW-0067">ATP-binding</keyword>
<keyword evidence="9 21" id="KW-0732">Signal</keyword>
<protein>
    <recommendedName>
        <fullName evidence="3">non-specific serine/threonine protein kinase</fullName>
        <ecNumber evidence="3">2.7.11.1</ecNumber>
    </recommendedName>
</protein>
<evidence type="ECO:0000256" key="21">
    <source>
        <dbReference type="SAM" id="SignalP"/>
    </source>
</evidence>
<dbReference type="EMBL" id="CP136893">
    <property type="protein sequence ID" value="WOL03449.1"/>
    <property type="molecule type" value="Genomic_DNA"/>
</dbReference>
<dbReference type="FunFam" id="2.90.10.10:FF:000009">
    <property type="entry name" value="Receptor-like serine/threonine-protein kinase SD1-8"/>
    <property type="match status" value="1"/>
</dbReference>
<dbReference type="CDD" id="cd01098">
    <property type="entry name" value="PAN_AP_plant"/>
    <property type="match status" value="1"/>
</dbReference>
<keyword evidence="16" id="KW-1015">Disulfide bond</keyword>
<dbReference type="GO" id="GO:0048544">
    <property type="term" value="P:recognition of pollen"/>
    <property type="evidence" value="ECO:0007669"/>
    <property type="project" value="InterPro"/>
</dbReference>
<keyword evidence="4" id="KW-1003">Cell membrane</keyword>
<comment type="catalytic activity">
    <reaction evidence="20">
        <text>L-seryl-[protein] + ATP = O-phospho-L-seryl-[protein] + ADP + H(+)</text>
        <dbReference type="Rhea" id="RHEA:17989"/>
        <dbReference type="Rhea" id="RHEA-COMP:9863"/>
        <dbReference type="Rhea" id="RHEA-COMP:11604"/>
        <dbReference type="ChEBI" id="CHEBI:15378"/>
        <dbReference type="ChEBI" id="CHEBI:29999"/>
        <dbReference type="ChEBI" id="CHEBI:30616"/>
        <dbReference type="ChEBI" id="CHEBI:83421"/>
        <dbReference type="ChEBI" id="CHEBI:456216"/>
        <dbReference type="EC" id="2.7.11.1"/>
    </reaction>
</comment>
<dbReference type="EC" id="2.7.11.1" evidence="3"/>
<keyword evidence="8" id="KW-0812">Transmembrane</keyword>
<proteinExistence type="predicted"/>
<dbReference type="GO" id="GO:0005886">
    <property type="term" value="C:plasma membrane"/>
    <property type="evidence" value="ECO:0007669"/>
    <property type="project" value="UniProtKB-SubCell"/>
</dbReference>
<gene>
    <name evidence="24" type="ORF">Cni_G12169</name>
</gene>
<evidence type="ECO:0000256" key="16">
    <source>
        <dbReference type="ARBA" id="ARBA00023157"/>
    </source>
</evidence>
<evidence type="ECO:0000256" key="20">
    <source>
        <dbReference type="ARBA" id="ARBA00048679"/>
    </source>
</evidence>
<keyword evidence="18" id="KW-0325">Glycoprotein</keyword>